<reference evidence="1" key="1">
    <citation type="submission" date="2020-05" db="EMBL/GenBank/DDBJ databases">
        <authorList>
            <person name="Chiriac C."/>
            <person name="Salcher M."/>
            <person name="Ghai R."/>
            <person name="Kavagutti S V."/>
        </authorList>
    </citation>
    <scope>NUCLEOTIDE SEQUENCE</scope>
</reference>
<name>A0A6J5Q5N7_9CAUD</name>
<evidence type="ECO:0000313" key="1">
    <source>
        <dbReference type="EMBL" id="CAB4177867.1"/>
    </source>
</evidence>
<dbReference type="EMBL" id="LR796963">
    <property type="protein sequence ID" value="CAB4177867.1"/>
    <property type="molecule type" value="Genomic_DNA"/>
</dbReference>
<sequence>MNEDQVRKGRKAEQLLQDEVFAAALEKLENEQLWVFKGSKPEEADKREQAYAMIKAIELFKTEVTKMVDNGKLAQRAIERAQKVTV</sequence>
<accession>A0A6J5Q5N7</accession>
<protein>
    <submittedName>
        <fullName evidence="1">Uncharacterized protein</fullName>
    </submittedName>
</protein>
<proteinExistence type="predicted"/>
<organism evidence="1">
    <name type="scientific">uncultured Caudovirales phage</name>
    <dbReference type="NCBI Taxonomy" id="2100421"/>
    <lineage>
        <taxon>Viruses</taxon>
        <taxon>Duplodnaviria</taxon>
        <taxon>Heunggongvirae</taxon>
        <taxon>Uroviricota</taxon>
        <taxon>Caudoviricetes</taxon>
        <taxon>Peduoviridae</taxon>
        <taxon>Maltschvirus</taxon>
        <taxon>Maltschvirus maltsch</taxon>
    </lineage>
</organism>
<gene>
    <name evidence="1" type="ORF">UFOVP1016_4</name>
</gene>